<evidence type="ECO:0000259" key="4">
    <source>
        <dbReference type="Pfam" id="PF08334"/>
    </source>
</evidence>
<sequence>MKKQHTTQRFRRTIRRGFTLTELLIVMAILVLLVSLVGPRLLGSKEKADINSVKTQIGMFQASLERYAIDMNRFPSSEQGLAALIAAPAADASGEGGGGEDGGEALELEGDDASGDGGSTPWDGPYIKTETLPKDPWGNSYRYEFPPTHNKMNVPDIWSLGPDAQENTDDDIVSWTGDGTAGEGGDMAGDDLE</sequence>
<dbReference type="NCBIfam" id="TIGR02532">
    <property type="entry name" value="IV_pilin_GFxxxE"/>
    <property type="match status" value="1"/>
</dbReference>
<feature type="region of interest" description="Disordered" evidence="2">
    <location>
        <begin position="154"/>
        <end position="193"/>
    </location>
</feature>
<evidence type="ECO:0000313" key="6">
    <source>
        <dbReference type="Proteomes" id="UP000187735"/>
    </source>
</evidence>
<dbReference type="InterPro" id="IPR000983">
    <property type="entry name" value="Bac_GSPG_pilin"/>
</dbReference>
<keyword evidence="6" id="KW-1185">Reference proteome</keyword>
<reference evidence="5 6" key="1">
    <citation type="journal article" date="2016" name="Front. Microbiol.">
        <title>Fuerstia marisgermanicae gen. nov., sp. nov., an Unusual Member of the Phylum Planctomycetes from the German Wadden Sea.</title>
        <authorList>
            <person name="Kohn T."/>
            <person name="Heuer A."/>
            <person name="Jogler M."/>
            <person name="Vollmers J."/>
            <person name="Boedeker C."/>
            <person name="Bunk B."/>
            <person name="Rast P."/>
            <person name="Borchert D."/>
            <person name="Glockner I."/>
            <person name="Freese H.M."/>
            <person name="Klenk H.P."/>
            <person name="Overmann J."/>
            <person name="Kaster A.K."/>
            <person name="Rohde M."/>
            <person name="Wiegand S."/>
            <person name="Jogler C."/>
        </authorList>
    </citation>
    <scope>NUCLEOTIDE SEQUENCE [LARGE SCALE GENOMIC DNA]</scope>
    <source>
        <strain evidence="5 6">NH11</strain>
    </source>
</reference>
<dbReference type="Gene3D" id="3.30.700.10">
    <property type="entry name" value="Glycoprotein, Type 4 Pilin"/>
    <property type="match status" value="1"/>
</dbReference>
<name>A0A1P8WHB6_9PLAN</name>
<dbReference type="SUPFAM" id="SSF54523">
    <property type="entry name" value="Pili subunits"/>
    <property type="match status" value="1"/>
</dbReference>
<keyword evidence="3" id="KW-0472">Membrane</keyword>
<evidence type="ECO:0000313" key="5">
    <source>
        <dbReference type="EMBL" id="APZ93445.1"/>
    </source>
</evidence>
<keyword evidence="3" id="KW-0812">Transmembrane</keyword>
<protein>
    <submittedName>
        <fullName evidence="5">Pullulanase secretion protein PulG</fullName>
    </submittedName>
</protein>
<dbReference type="EMBL" id="CP017641">
    <property type="protein sequence ID" value="APZ93445.1"/>
    <property type="molecule type" value="Genomic_DNA"/>
</dbReference>
<feature type="region of interest" description="Disordered" evidence="2">
    <location>
        <begin position="91"/>
        <end position="133"/>
    </location>
</feature>
<evidence type="ECO:0000256" key="3">
    <source>
        <dbReference type="SAM" id="Phobius"/>
    </source>
</evidence>
<dbReference type="PANTHER" id="PTHR30093:SF45">
    <property type="entry name" value="TYPE II SECRETION SYSTEM CORE PROTEIN G"/>
    <property type="match status" value="1"/>
</dbReference>
<dbReference type="GO" id="GO:0015628">
    <property type="term" value="P:protein secretion by the type II secretion system"/>
    <property type="evidence" value="ECO:0007669"/>
    <property type="project" value="InterPro"/>
</dbReference>
<dbReference type="STRING" id="1891926.Fuma_03063"/>
<dbReference type="InterPro" id="IPR013545">
    <property type="entry name" value="T2SS_protein-GspG_C"/>
</dbReference>
<proteinExistence type="predicted"/>
<evidence type="ECO:0000256" key="1">
    <source>
        <dbReference type="ARBA" id="ARBA00022481"/>
    </source>
</evidence>
<accession>A0A1P8WHB6</accession>
<dbReference type="GO" id="GO:0015627">
    <property type="term" value="C:type II protein secretion system complex"/>
    <property type="evidence" value="ECO:0007669"/>
    <property type="project" value="InterPro"/>
</dbReference>
<dbReference type="Pfam" id="PF08334">
    <property type="entry name" value="T2SSG"/>
    <property type="match status" value="2"/>
</dbReference>
<dbReference type="Pfam" id="PF07963">
    <property type="entry name" value="N_methyl"/>
    <property type="match status" value="1"/>
</dbReference>
<evidence type="ECO:0000256" key="2">
    <source>
        <dbReference type="SAM" id="MobiDB-lite"/>
    </source>
</evidence>
<dbReference type="OrthoDB" id="9795612at2"/>
<dbReference type="RefSeq" id="WP_077024906.1">
    <property type="nucleotide sequence ID" value="NZ_CP017641.1"/>
</dbReference>
<feature type="domain" description="Type II secretion system protein GspG C-terminal" evidence="4">
    <location>
        <begin position="119"/>
        <end position="175"/>
    </location>
</feature>
<keyword evidence="1" id="KW-0488">Methylation</keyword>
<dbReference type="KEGG" id="fmr:Fuma_03063"/>
<dbReference type="PANTHER" id="PTHR30093">
    <property type="entry name" value="GENERAL SECRETION PATHWAY PROTEIN G"/>
    <property type="match status" value="1"/>
</dbReference>
<dbReference type="InterPro" id="IPR045584">
    <property type="entry name" value="Pilin-like"/>
</dbReference>
<feature type="compositionally biased region" description="Acidic residues" evidence="2">
    <location>
        <begin position="101"/>
        <end position="114"/>
    </location>
</feature>
<dbReference type="AlphaFoldDB" id="A0A1P8WHB6"/>
<feature type="transmembrane region" description="Helical" evidence="3">
    <location>
        <begin position="20"/>
        <end position="42"/>
    </location>
</feature>
<dbReference type="Proteomes" id="UP000187735">
    <property type="component" value="Chromosome"/>
</dbReference>
<gene>
    <name evidence="5" type="primary">pulG_2</name>
    <name evidence="5" type="ORF">Fuma_03063</name>
</gene>
<feature type="domain" description="Type II secretion system protein GspG C-terminal" evidence="4">
    <location>
        <begin position="40"/>
        <end position="91"/>
    </location>
</feature>
<organism evidence="5 6">
    <name type="scientific">Fuerstiella marisgermanici</name>
    <dbReference type="NCBI Taxonomy" id="1891926"/>
    <lineage>
        <taxon>Bacteria</taxon>
        <taxon>Pseudomonadati</taxon>
        <taxon>Planctomycetota</taxon>
        <taxon>Planctomycetia</taxon>
        <taxon>Planctomycetales</taxon>
        <taxon>Planctomycetaceae</taxon>
        <taxon>Fuerstiella</taxon>
    </lineage>
</organism>
<keyword evidence="3" id="KW-1133">Transmembrane helix</keyword>
<dbReference type="PRINTS" id="PR00813">
    <property type="entry name" value="BCTERIALGSPG"/>
</dbReference>
<dbReference type="InterPro" id="IPR012902">
    <property type="entry name" value="N_methyl_site"/>
</dbReference>